<organism evidence="2 3">
    <name type="scientific">Streptomyces cirratus</name>
    <dbReference type="NCBI Taxonomy" id="68187"/>
    <lineage>
        <taxon>Bacteria</taxon>
        <taxon>Bacillati</taxon>
        <taxon>Actinomycetota</taxon>
        <taxon>Actinomycetes</taxon>
        <taxon>Kitasatosporales</taxon>
        <taxon>Streptomycetaceae</taxon>
        <taxon>Streptomyces</taxon>
    </lineage>
</organism>
<reference evidence="3" key="1">
    <citation type="journal article" date="2019" name="Int. J. Syst. Evol. Microbiol.">
        <title>The Global Catalogue of Microorganisms (GCM) 10K type strain sequencing project: providing services to taxonomists for standard genome sequencing and annotation.</title>
        <authorList>
            <consortium name="The Broad Institute Genomics Platform"/>
            <consortium name="The Broad Institute Genome Sequencing Center for Infectious Disease"/>
            <person name="Wu L."/>
            <person name="Ma J."/>
        </authorList>
    </citation>
    <scope>NUCLEOTIDE SEQUENCE [LARGE SCALE GENOMIC DNA]</scope>
    <source>
        <strain evidence="3">JCM 4738</strain>
    </source>
</reference>
<evidence type="ECO:0000313" key="2">
    <source>
        <dbReference type="EMBL" id="GHB57279.1"/>
    </source>
</evidence>
<feature type="compositionally biased region" description="Basic and acidic residues" evidence="1">
    <location>
        <begin position="13"/>
        <end position="62"/>
    </location>
</feature>
<evidence type="ECO:0000256" key="1">
    <source>
        <dbReference type="SAM" id="MobiDB-lite"/>
    </source>
</evidence>
<gene>
    <name evidence="2" type="ORF">GCM10010347_29290</name>
</gene>
<sequence length="62" mass="7118">MSVAGGSSGRSRQLREKAQEMRTAAERSSDPQERKRLQDKARRLQEQSEMESRIDDPGMDPR</sequence>
<proteinExistence type="predicted"/>
<accession>A0ABQ3F021</accession>
<name>A0ABQ3F021_9ACTN</name>
<dbReference type="InterPro" id="IPR045961">
    <property type="entry name" value="DUF6381"/>
</dbReference>
<feature type="region of interest" description="Disordered" evidence="1">
    <location>
        <begin position="1"/>
        <end position="62"/>
    </location>
</feature>
<dbReference type="Proteomes" id="UP000642673">
    <property type="component" value="Unassembled WGS sequence"/>
</dbReference>
<dbReference type="RefSeq" id="WP_190184541.1">
    <property type="nucleotide sequence ID" value="NZ_BMVP01000004.1"/>
</dbReference>
<comment type="caution">
    <text evidence="2">The sequence shown here is derived from an EMBL/GenBank/DDBJ whole genome shotgun (WGS) entry which is preliminary data.</text>
</comment>
<keyword evidence="3" id="KW-1185">Reference proteome</keyword>
<evidence type="ECO:0000313" key="3">
    <source>
        <dbReference type="Proteomes" id="UP000642673"/>
    </source>
</evidence>
<protein>
    <recommendedName>
        <fullName evidence="4">Small hydrophilic protein</fullName>
    </recommendedName>
</protein>
<dbReference type="Pfam" id="PF19908">
    <property type="entry name" value="DUF6381"/>
    <property type="match status" value="1"/>
</dbReference>
<evidence type="ECO:0008006" key="4">
    <source>
        <dbReference type="Google" id="ProtNLM"/>
    </source>
</evidence>
<dbReference type="EMBL" id="BMVP01000004">
    <property type="protein sequence ID" value="GHB57279.1"/>
    <property type="molecule type" value="Genomic_DNA"/>
</dbReference>